<dbReference type="InterPro" id="IPR023153">
    <property type="entry name" value="DarP_sf"/>
</dbReference>
<keyword evidence="3 5" id="KW-0699">rRNA-binding</keyword>
<dbReference type="HAMAP" id="MF_00765">
    <property type="entry name" value="DarP"/>
    <property type="match status" value="1"/>
</dbReference>
<dbReference type="SUPFAM" id="SSF158710">
    <property type="entry name" value="PSPTO4464-like"/>
    <property type="match status" value="1"/>
</dbReference>
<dbReference type="GO" id="GO:0005829">
    <property type="term" value="C:cytosol"/>
    <property type="evidence" value="ECO:0007669"/>
    <property type="project" value="TreeGrafter"/>
</dbReference>
<dbReference type="Proteomes" id="UP000307790">
    <property type="component" value="Unassembled WGS sequence"/>
</dbReference>
<dbReference type="PANTHER" id="PTHR38101:SF1">
    <property type="entry name" value="UPF0307 PROTEIN YJGA"/>
    <property type="match status" value="1"/>
</dbReference>
<dbReference type="CDD" id="cd16331">
    <property type="entry name" value="YjgA-like"/>
    <property type="match status" value="1"/>
</dbReference>
<evidence type="ECO:0000256" key="4">
    <source>
        <dbReference type="ARBA" id="ARBA00022884"/>
    </source>
</evidence>
<evidence type="ECO:0000256" key="1">
    <source>
        <dbReference type="ARBA" id="ARBA00022490"/>
    </source>
</evidence>
<dbReference type="GO" id="GO:0043022">
    <property type="term" value="F:ribosome binding"/>
    <property type="evidence" value="ECO:0007669"/>
    <property type="project" value="UniProtKB-UniRule"/>
</dbReference>
<dbReference type="PANTHER" id="PTHR38101">
    <property type="entry name" value="UPF0307 PROTEIN YJGA"/>
    <property type="match status" value="1"/>
</dbReference>
<dbReference type="GO" id="GO:0019843">
    <property type="term" value="F:rRNA binding"/>
    <property type="evidence" value="ECO:0007669"/>
    <property type="project" value="UniProtKB-UniRule"/>
</dbReference>
<dbReference type="RefSeq" id="WP_138318739.1">
    <property type="nucleotide sequence ID" value="NZ_VCBC01000004.1"/>
</dbReference>
<accession>A0A5R9IQB8</accession>
<comment type="subcellular location">
    <subcellularLocation>
        <location evidence="5">Cytoplasm</location>
    </subcellularLocation>
    <text evidence="5">Associates with late stage pre-50S ribosomal subunits.</text>
</comment>
<dbReference type="InterPro" id="IPR006839">
    <property type="entry name" value="DarP"/>
</dbReference>
<evidence type="ECO:0000256" key="5">
    <source>
        <dbReference type="HAMAP-Rule" id="MF_00765"/>
    </source>
</evidence>
<keyword evidence="7" id="KW-1185">Reference proteome</keyword>
<dbReference type="GO" id="GO:1902626">
    <property type="term" value="P:assembly of large subunit precursor of preribosome"/>
    <property type="evidence" value="ECO:0007669"/>
    <property type="project" value="UniProtKB-UniRule"/>
</dbReference>
<evidence type="ECO:0000256" key="3">
    <source>
        <dbReference type="ARBA" id="ARBA00022730"/>
    </source>
</evidence>
<comment type="caution">
    <text evidence="6">The sequence shown here is derived from an EMBL/GenBank/DDBJ whole genome shotgun (WGS) entry which is preliminary data.</text>
</comment>
<sequence length="174" mass="20253">MSKEHDNDAQQDEEIIYVSKSELKRDMKELQEFSIKLSKLSVKQRGMLPLNEEIMQALALADKIRNKHDAFHRNIQFISKQLHGDNEEAVRLAYDKITNKHAQEHIRVAKLEQMREALIHGGNDAVESLLAEHEGFERQRLRQLTRQAAKEMKSGKTGKSFKELYKYLSENIPL</sequence>
<comment type="similarity">
    <text evidence="5">Belongs to the DarP family.</text>
</comment>
<comment type="function">
    <text evidence="5">Member of a network of 50S ribosomal subunit biogenesis factors which assembles along the 30S-50S interface, preventing incorrect 23S rRNA structures from forming. Promotes peptidyl transferase center (PTC) maturation.</text>
</comment>
<dbReference type="Gene3D" id="1.10.60.30">
    <property type="entry name" value="PSPTO4464-like domains"/>
    <property type="match status" value="2"/>
</dbReference>
<evidence type="ECO:0000313" key="7">
    <source>
        <dbReference type="Proteomes" id="UP000307790"/>
    </source>
</evidence>
<dbReference type="NCBIfam" id="NF003593">
    <property type="entry name" value="PRK05255.1-1"/>
    <property type="match status" value="1"/>
</dbReference>
<keyword evidence="1 5" id="KW-0963">Cytoplasm</keyword>
<gene>
    <name evidence="5" type="primary">darP</name>
    <name evidence="6" type="ORF">FE810_03945</name>
</gene>
<organism evidence="6 7">
    <name type="scientific">Thalassotalea litorea</name>
    <dbReference type="NCBI Taxonomy" id="2020715"/>
    <lineage>
        <taxon>Bacteria</taxon>
        <taxon>Pseudomonadati</taxon>
        <taxon>Pseudomonadota</taxon>
        <taxon>Gammaproteobacteria</taxon>
        <taxon>Alteromonadales</taxon>
        <taxon>Colwelliaceae</taxon>
        <taxon>Thalassotalea</taxon>
    </lineage>
</organism>
<name>A0A5R9IQB8_9GAMM</name>
<evidence type="ECO:0000313" key="6">
    <source>
        <dbReference type="EMBL" id="TLU66673.1"/>
    </source>
</evidence>
<dbReference type="Pfam" id="PF04751">
    <property type="entry name" value="DarP"/>
    <property type="match status" value="1"/>
</dbReference>
<dbReference type="PIRSF" id="PIRSF016183">
    <property type="entry name" value="UCP016183"/>
    <property type="match status" value="1"/>
</dbReference>
<protein>
    <recommendedName>
        <fullName evidence="5">Dual-action ribosomal maturation protein DarP</fullName>
    </recommendedName>
    <alternativeName>
        <fullName evidence="5">Large ribosomal subunit assembly factor DarP</fullName>
    </alternativeName>
</protein>
<evidence type="ECO:0000256" key="2">
    <source>
        <dbReference type="ARBA" id="ARBA00022517"/>
    </source>
</evidence>
<dbReference type="OrthoDB" id="5293604at2"/>
<proteinExistence type="inferred from homology"/>
<dbReference type="AlphaFoldDB" id="A0A5R9IQB8"/>
<keyword evidence="4 5" id="KW-0694">RNA-binding</keyword>
<dbReference type="EMBL" id="VCBC01000004">
    <property type="protein sequence ID" value="TLU66673.1"/>
    <property type="molecule type" value="Genomic_DNA"/>
</dbReference>
<keyword evidence="2 5" id="KW-0690">Ribosome biogenesis</keyword>
<reference evidence="6 7" key="1">
    <citation type="submission" date="2019-05" db="EMBL/GenBank/DDBJ databases">
        <title>Genome sequences of Thalassotalea litorea 1K03283.</title>
        <authorList>
            <person name="Zhang D."/>
        </authorList>
    </citation>
    <scope>NUCLEOTIDE SEQUENCE [LARGE SCALE GENOMIC DNA]</scope>
    <source>
        <strain evidence="6 7">MCCC 1K03283</strain>
    </source>
</reference>